<evidence type="ECO:0000256" key="1">
    <source>
        <dbReference type="SAM" id="MobiDB-lite"/>
    </source>
</evidence>
<name>A0A6J4PPK5_9PSEU</name>
<dbReference type="AlphaFoldDB" id="A0A6J4PPK5"/>
<sequence length="63" mass="6948">MEIERRHPGCPRTGDVRRHAAPRVASGLNVRSRLSQLLGLASTVRHGSFIEAARQQFRPTTAA</sequence>
<accession>A0A6J4PPK5</accession>
<organism evidence="2">
    <name type="scientific">uncultured Pseudonocardia sp</name>
    <dbReference type="NCBI Taxonomy" id="211455"/>
    <lineage>
        <taxon>Bacteria</taxon>
        <taxon>Bacillati</taxon>
        <taxon>Actinomycetota</taxon>
        <taxon>Actinomycetes</taxon>
        <taxon>Pseudonocardiales</taxon>
        <taxon>Pseudonocardiaceae</taxon>
        <taxon>Pseudonocardia</taxon>
        <taxon>environmental samples</taxon>
    </lineage>
</organism>
<protein>
    <submittedName>
        <fullName evidence="2">Uncharacterized protein</fullName>
    </submittedName>
</protein>
<feature type="region of interest" description="Disordered" evidence="1">
    <location>
        <begin position="1"/>
        <end position="21"/>
    </location>
</feature>
<proteinExistence type="predicted"/>
<dbReference type="EMBL" id="CADCUS010000390">
    <property type="protein sequence ID" value="CAA9420936.1"/>
    <property type="molecule type" value="Genomic_DNA"/>
</dbReference>
<evidence type="ECO:0000313" key="2">
    <source>
        <dbReference type="EMBL" id="CAA9420936.1"/>
    </source>
</evidence>
<reference evidence="2" key="1">
    <citation type="submission" date="2020-02" db="EMBL/GenBank/DDBJ databases">
        <authorList>
            <person name="Meier V. D."/>
        </authorList>
    </citation>
    <scope>NUCLEOTIDE SEQUENCE</scope>
    <source>
        <strain evidence="2">AVDCRST_MAG66</strain>
    </source>
</reference>
<gene>
    <name evidence="2" type="ORF">AVDCRST_MAG66-2650</name>
</gene>